<feature type="compositionally biased region" description="Basic and acidic residues" evidence="1">
    <location>
        <begin position="282"/>
        <end position="298"/>
    </location>
</feature>
<dbReference type="Proteomes" id="UP001607302">
    <property type="component" value="Unassembled WGS sequence"/>
</dbReference>
<feature type="compositionally biased region" description="Basic and acidic residues" evidence="1">
    <location>
        <begin position="251"/>
        <end position="276"/>
    </location>
</feature>
<evidence type="ECO:0000313" key="4">
    <source>
        <dbReference type="Proteomes" id="UP001607302"/>
    </source>
</evidence>
<evidence type="ECO:0000256" key="2">
    <source>
        <dbReference type="SAM" id="Phobius"/>
    </source>
</evidence>
<protein>
    <submittedName>
        <fullName evidence="3">Myb-like protein X isoform X1</fullName>
    </submittedName>
</protein>
<accession>A0ABD2ACD4</accession>
<feature type="compositionally biased region" description="Acidic residues" evidence="1">
    <location>
        <begin position="366"/>
        <end position="379"/>
    </location>
</feature>
<sequence length="531" mass="62643">MYILRVYNQRSPDKMVTIQRKNLFVSYLFLLVHSFILAVSGSYDYSVSRLFANELETGKHDTEWLANHQAELLKENYVSRRRKSRSTLEENLQGEETEETNAKIRRKWKPRRKRKLKRSVLEGIRHATSAFINTTKDISNRIINESAKEAHVLLNTLKEETSTEKEENNISTIATTDVKQENEITIKVDEKKEESLEPGQATSPTVPTSINVVTASQKNTVETDVLALIKKFVKEIMDRIDSQLLYQRKQMEVEKKEKTSLEETEQLKKTDEDVSKNVENQENEKEEKEEGKKKNKKEEEEEEEEEDDEDVKDTKKKKKKKGNKEKKEDEEDEEDEKENENEEEKKNNEKKEKKKKHRKKEKGKNEEEEEKEDNDDNEDDFKKSEEDNRTTFLSSSDIKWFKIIPDVSLPTEIKNIIEGKRFPWKGLTTKRYIKEVLKEVGPNKKHTTKETKFKLNFFYMKDPNNQQQTNDKEKLELNSNDLNLNDLTKESQNKEENNESKLCELIKQNIDKLEKNDVNENAVFDYLITVN</sequence>
<proteinExistence type="predicted"/>
<feature type="compositionally biased region" description="Acidic residues" evidence="1">
    <location>
        <begin position="328"/>
        <end position="342"/>
    </location>
</feature>
<feature type="compositionally biased region" description="Basic residues" evidence="1">
    <location>
        <begin position="352"/>
        <end position="362"/>
    </location>
</feature>
<name>A0ABD2ACD4_VESSQ</name>
<keyword evidence="4" id="KW-1185">Reference proteome</keyword>
<gene>
    <name evidence="3" type="ORF">V1478_012145</name>
</gene>
<keyword evidence="2" id="KW-0472">Membrane</keyword>
<keyword evidence="2" id="KW-0812">Transmembrane</keyword>
<feature type="compositionally biased region" description="Basic and acidic residues" evidence="1">
    <location>
        <begin position="487"/>
        <end position="499"/>
    </location>
</feature>
<comment type="caution">
    <text evidence="3">The sequence shown here is derived from an EMBL/GenBank/DDBJ whole genome shotgun (WGS) entry which is preliminary data.</text>
</comment>
<evidence type="ECO:0000313" key="3">
    <source>
        <dbReference type="EMBL" id="KAL2718269.1"/>
    </source>
</evidence>
<feature type="compositionally biased region" description="Basic and acidic residues" evidence="1">
    <location>
        <begin position="380"/>
        <end position="389"/>
    </location>
</feature>
<feature type="transmembrane region" description="Helical" evidence="2">
    <location>
        <begin position="24"/>
        <end position="43"/>
    </location>
</feature>
<evidence type="ECO:0000256" key="1">
    <source>
        <dbReference type="SAM" id="MobiDB-lite"/>
    </source>
</evidence>
<dbReference type="EMBL" id="JAUDFV010000152">
    <property type="protein sequence ID" value="KAL2718269.1"/>
    <property type="molecule type" value="Genomic_DNA"/>
</dbReference>
<dbReference type="AlphaFoldDB" id="A0ABD2ACD4"/>
<keyword evidence="2" id="KW-1133">Transmembrane helix</keyword>
<feature type="region of interest" description="Disordered" evidence="1">
    <location>
        <begin position="251"/>
        <end position="389"/>
    </location>
</feature>
<feature type="region of interest" description="Disordered" evidence="1">
    <location>
        <begin position="84"/>
        <end position="105"/>
    </location>
</feature>
<feature type="region of interest" description="Disordered" evidence="1">
    <location>
        <begin position="479"/>
        <end position="499"/>
    </location>
</feature>
<organism evidence="3 4">
    <name type="scientific">Vespula squamosa</name>
    <name type="common">Southern yellow jacket</name>
    <name type="synonym">Wasp</name>
    <dbReference type="NCBI Taxonomy" id="30214"/>
    <lineage>
        <taxon>Eukaryota</taxon>
        <taxon>Metazoa</taxon>
        <taxon>Ecdysozoa</taxon>
        <taxon>Arthropoda</taxon>
        <taxon>Hexapoda</taxon>
        <taxon>Insecta</taxon>
        <taxon>Pterygota</taxon>
        <taxon>Neoptera</taxon>
        <taxon>Endopterygota</taxon>
        <taxon>Hymenoptera</taxon>
        <taxon>Apocrita</taxon>
        <taxon>Aculeata</taxon>
        <taxon>Vespoidea</taxon>
        <taxon>Vespidae</taxon>
        <taxon>Vespinae</taxon>
        <taxon>Vespula</taxon>
    </lineage>
</organism>
<reference evidence="3 4" key="1">
    <citation type="journal article" date="2024" name="Ann. Entomol. Soc. Am.">
        <title>Genomic analyses of the southern and eastern yellowjacket wasps (Hymenoptera: Vespidae) reveal evolutionary signatures of social life.</title>
        <authorList>
            <person name="Catto M.A."/>
            <person name="Caine P.B."/>
            <person name="Orr S.E."/>
            <person name="Hunt B.G."/>
            <person name="Goodisman M.A.D."/>
        </authorList>
    </citation>
    <scope>NUCLEOTIDE SEQUENCE [LARGE SCALE GENOMIC DNA]</scope>
    <source>
        <strain evidence="3">233</strain>
        <tissue evidence="3">Head and thorax</tissue>
    </source>
</reference>
<feature type="compositionally biased region" description="Acidic residues" evidence="1">
    <location>
        <begin position="299"/>
        <end position="311"/>
    </location>
</feature>
<feature type="compositionally biased region" description="Basic residues" evidence="1">
    <location>
        <begin position="314"/>
        <end position="324"/>
    </location>
</feature>